<gene>
    <name evidence="4" type="ORF">IHV25_04545</name>
</gene>
<dbReference type="RefSeq" id="WP_192533914.1">
    <property type="nucleotide sequence ID" value="NZ_JACZHT010000002.1"/>
</dbReference>
<evidence type="ECO:0000256" key="3">
    <source>
        <dbReference type="SAM" id="SignalP"/>
    </source>
</evidence>
<feature type="signal peptide" evidence="3">
    <location>
        <begin position="1"/>
        <end position="25"/>
    </location>
</feature>
<evidence type="ECO:0000256" key="2">
    <source>
        <dbReference type="ARBA" id="ARBA00022729"/>
    </source>
</evidence>
<evidence type="ECO:0000313" key="5">
    <source>
        <dbReference type="Proteomes" id="UP000631034"/>
    </source>
</evidence>
<evidence type="ECO:0000313" key="4">
    <source>
        <dbReference type="EMBL" id="MBE1236915.1"/>
    </source>
</evidence>
<dbReference type="Proteomes" id="UP000631034">
    <property type="component" value="Unassembled WGS sequence"/>
</dbReference>
<dbReference type="Pfam" id="PF03938">
    <property type="entry name" value="OmpH"/>
    <property type="match status" value="1"/>
</dbReference>
<dbReference type="SMART" id="SM00935">
    <property type="entry name" value="OmpH"/>
    <property type="match status" value="1"/>
</dbReference>
<sequence length="196" mass="21972">MLKQTCRVFALLLLLAVVPTGVTRAQTPAPADFPNATIGVMDLQRIMGEVTVGSSIQAEYDRYLQKYQTEAMTEERALQQEAQKVMGGKDQTSEAAVKRRQEFERKVNAFRMGVSQRLGKLDRALSLAQGEVYKVIIEKSQEVALERAINLVLYKHQTLLFDPRMELTDEVLKRVNASLTSVTFTDPETLPDVPGK</sequence>
<comment type="caution">
    <text evidence="4">The sequence shown here is derived from an EMBL/GenBank/DDBJ whole genome shotgun (WGS) entry which is preliminary data.</text>
</comment>
<dbReference type="AlphaFoldDB" id="A0A8J7CQK3"/>
<dbReference type="GO" id="GO:0005829">
    <property type="term" value="C:cytosol"/>
    <property type="evidence" value="ECO:0007669"/>
    <property type="project" value="TreeGrafter"/>
</dbReference>
<dbReference type="GO" id="GO:0050821">
    <property type="term" value="P:protein stabilization"/>
    <property type="evidence" value="ECO:0007669"/>
    <property type="project" value="TreeGrafter"/>
</dbReference>
<dbReference type="InterPro" id="IPR005632">
    <property type="entry name" value="Chaperone_Skp"/>
</dbReference>
<organism evidence="4 5">
    <name type="scientific">Phaeovibrio sulfidiphilus</name>
    <dbReference type="NCBI Taxonomy" id="1220600"/>
    <lineage>
        <taxon>Bacteria</taxon>
        <taxon>Pseudomonadati</taxon>
        <taxon>Pseudomonadota</taxon>
        <taxon>Alphaproteobacteria</taxon>
        <taxon>Rhodospirillales</taxon>
        <taxon>Rhodospirillaceae</taxon>
        <taxon>Phaeovibrio</taxon>
    </lineage>
</organism>
<dbReference type="GO" id="GO:0051082">
    <property type="term" value="F:unfolded protein binding"/>
    <property type="evidence" value="ECO:0007669"/>
    <property type="project" value="InterPro"/>
</dbReference>
<dbReference type="Gene3D" id="3.30.910.20">
    <property type="entry name" value="Skp domain"/>
    <property type="match status" value="1"/>
</dbReference>
<comment type="similarity">
    <text evidence="1">Belongs to the Skp family.</text>
</comment>
<accession>A0A8J7CQK3</accession>
<keyword evidence="2 3" id="KW-0732">Signal</keyword>
<feature type="chain" id="PRO_5035207841" evidence="3">
    <location>
        <begin position="26"/>
        <end position="196"/>
    </location>
</feature>
<keyword evidence="5" id="KW-1185">Reference proteome</keyword>
<dbReference type="InterPro" id="IPR024930">
    <property type="entry name" value="Skp_dom_sf"/>
</dbReference>
<dbReference type="EMBL" id="JACZHT010000002">
    <property type="protein sequence ID" value="MBE1236915.1"/>
    <property type="molecule type" value="Genomic_DNA"/>
</dbReference>
<evidence type="ECO:0000256" key="1">
    <source>
        <dbReference type="ARBA" id="ARBA00009091"/>
    </source>
</evidence>
<reference evidence="4" key="1">
    <citation type="submission" date="2020-10" db="EMBL/GenBank/DDBJ databases">
        <title>Genome sequence of the unusual species of purple photosynthetic bacteria, Phaeovibrio sulfidiphilus DSM 23193, type strain.</title>
        <authorList>
            <person name="Kyndt J.A."/>
            <person name="Meyer T.E."/>
        </authorList>
    </citation>
    <scope>NUCLEOTIDE SEQUENCE</scope>
    <source>
        <strain evidence="4">DSM 23193</strain>
    </source>
</reference>
<dbReference type="PANTHER" id="PTHR35089:SF1">
    <property type="entry name" value="CHAPERONE PROTEIN SKP"/>
    <property type="match status" value="1"/>
</dbReference>
<proteinExistence type="inferred from homology"/>
<name>A0A8J7CQK3_9PROT</name>
<protein>
    <submittedName>
        <fullName evidence="4">OmpH family outer membrane protein</fullName>
    </submittedName>
</protein>
<dbReference type="PANTHER" id="PTHR35089">
    <property type="entry name" value="CHAPERONE PROTEIN SKP"/>
    <property type="match status" value="1"/>
</dbReference>
<dbReference type="SUPFAM" id="SSF111384">
    <property type="entry name" value="OmpH-like"/>
    <property type="match status" value="1"/>
</dbReference>